<reference evidence="3 4" key="1">
    <citation type="submission" date="2023-05" db="EMBL/GenBank/DDBJ databases">
        <title>B98-5 Cell Line De Novo Hybrid Assembly: An Optical Mapping Approach.</title>
        <authorList>
            <person name="Kananen K."/>
            <person name="Auerbach J.A."/>
            <person name="Kautto E."/>
            <person name="Blachly J.S."/>
        </authorList>
    </citation>
    <scope>NUCLEOTIDE SEQUENCE [LARGE SCALE GENOMIC DNA]</scope>
    <source>
        <strain evidence="3">B95-8</strain>
        <tissue evidence="3">Cell line</tissue>
    </source>
</reference>
<feature type="compositionally biased region" description="Polar residues" evidence="2">
    <location>
        <begin position="1"/>
        <end position="11"/>
    </location>
</feature>
<dbReference type="SMART" id="SM00320">
    <property type="entry name" value="WD40"/>
    <property type="match status" value="1"/>
</dbReference>
<protein>
    <submittedName>
        <fullName evidence="3">Uncharacterized protein</fullName>
    </submittedName>
</protein>
<keyword evidence="1" id="KW-0853">WD repeat</keyword>
<dbReference type="PROSITE" id="PS50082">
    <property type="entry name" value="WD_REPEATS_2"/>
    <property type="match status" value="1"/>
</dbReference>
<name>A0ABQ9TK53_SAGOE</name>
<feature type="region of interest" description="Disordered" evidence="2">
    <location>
        <begin position="1"/>
        <end position="52"/>
    </location>
</feature>
<sequence>MDLERSSSATGSPPGLPALHGSPRAMFIKLPQAEPGGSPVWSDGRGPTEGHSQAVRCLRFSPDGKWLASAADDHTVKVAPPSLTWAQGPGAWGLLITTD</sequence>
<dbReference type="EMBL" id="JASSZA010000021">
    <property type="protein sequence ID" value="KAK2085141.1"/>
    <property type="molecule type" value="Genomic_DNA"/>
</dbReference>
<dbReference type="InterPro" id="IPR001680">
    <property type="entry name" value="WD40_rpt"/>
</dbReference>
<accession>A0ABQ9TK53</accession>
<evidence type="ECO:0000313" key="3">
    <source>
        <dbReference type="EMBL" id="KAK2085141.1"/>
    </source>
</evidence>
<dbReference type="PROSITE" id="PS50294">
    <property type="entry name" value="WD_REPEATS_REGION"/>
    <property type="match status" value="1"/>
</dbReference>
<evidence type="ECO:0000256" key="1">
    <source>
        <dbReference type="PROSITE-ProRule" id="PRU00221"/>
    </source>
</evidence>
<evidence type="ECO:0000313" key="4">
    <source>
        <dbReference type="Proteomes" id="UP001266305"/>
    </source>
</evidence>
<gene>
    <name evidence="3" type="ORF">P7K49_036441</name>
</gene>
<dbReference type="InterPro" id="IPR036322">
    <property type="entry name" value="WD40_repeat_dom_sf"/>
</dbReference>
<comment type="caution">
    <text evidence="3">The sequence shown here is derived from an EMBL/GenBank/DDBJ whole genome shotgun (WGS) entry which is preliminary data.</text>
</comment>
<keyword evidence="4" id="KW-1185">Reference proteome</keyword>
<evidence type="ECO:0000256" key="2">
    <source>
        <dbReference type="SAM" id="MobiDB-lite"/>
    </source>
</evidence>
<dbReference type="Proteomes" id="UP001266305">
    <property type="component" value="Unassembled WGS sequence"/>
</dbReference>
<feature type="repeat" description="WD" evidence="1">
    <location>
        <begin position="48"/>
        <end position="78"/>
    </location>
</feature>
<dbReference type="SUPFAM" id="SSF50978">
    <property type="entry name" value="WD40 repeat-like"/>
    <property type="match status" value="1"/>
</dbReference>
<organism evidence="3 4">
    <name type="scientific">Saguinus oedipus</name>
    <name type="common">Cotton-top tamarin</name>
    <name type="synonym">Oedipomidas oedipus</name>
    <dbReference type="NCBI Taxonomy" id="9490"/>
    <lineage>
        <taxon>Eukaryota</taxon>
        <taxon>Metazoa</taxon>
        <taxon>Chordata</taxon>
        <taxon>Craniata</taxon>
        <taxon>Vertebrata</taxon>
        <taxon>Euteleostomi</taxon>
        <taxon>Mammalia</taxon>
        <taxon>Eutheria</taxon>
        <taxon>Euarchontoglires</taxon>
        <taxon>Primates</taxon>
        <taxon>Haplorrhini</taxon>
        <taxon>Platyrrhini</taxon>
        <taxon>Cebidae</taxon>
        <taxon>Callitrichinae</taxon>
        <taxon>Saguinus</taxon>
    </lineage>
</organism>
<dbReference type="Pfam" id="PF00400">
    <property type="entry name" value="WD40"/>
    <property type="match status" value="1"/>
</dbReference>
<proteinExistence type="predicted"/>
<dbReference type="Gene3D" id="2.130.10.10">
    <property type="entry name" value="YVTN repeat-like/Quinoprotein amine dehydrogenase"/>
    <property type="match status" value="1"/>
</dbReference>
<dbReference type="InterPro" id="IPR015943">
    <property type="entry name" value="WD40/YVTN_repeat-like_dom_sf"/>
</dbReference>